<proteinExistence type="predicted"/>
<dbReference type="Proteomes" id="UP000616151">
    <property type="component" value="Unassembled WGS sequence"/>
</dbReference>
<evidence type="ECO:0000313" key="1">
    <source>
        <dbReference type="EMBL" id="MBK1867127.1"/>
    </source>
</evidence>
<reference evidence="1" key="1">
    <citation type="submission" date="2021-01" db="EMBL/GenBank/DDBJ databases">
        <authorList>
            <person name="Sun Q."/>
        </authorList>
    </citation>
    <scope>NUCLEOTIDE SEQUENCE</scope>
    <source>
        <strain evidence="1">YIM B02566</strain>
    </source>
</reference>
<accession>A0ACC5R3E4</accession>
<sequence length="102" mass="11252">MSGYVILVDFLLKPGSKAEFRRAIDANAKASCRAEPGCRQFDVVEPRDDPDRIVLYEIYDDRAAFEAHLKTPHLAAFEAASNHLVTKKTVIAGDLACEGSKE</sequence>
<dbReference type="EMBL" id="JAENHL010000007">
    <property type="protein sequence ID" value="MBK1867127.1"/>
    <property type="molecule type" value="Genomic_DNA"/>
</dbReference>
<evidence type="ECO:0000313" key="2">
    <source>
        <dbReference type="Proteomes" id="UP000616151"/>
    </source>
</evidence>
<organism evidence="1 2">
    <name type="scientific">Taklimakanibacter albus</name>
    <dbReference type="NCBI Taxonomy" id="2800327"/>
    <lineage>
        <taxon>Bacteria</taxon>
        <taxon>Pseudomonadati</taxon>
        <taxon>Pseudomonadota</taxon>
        <taxon>Alphaproteobacteria</taxon>
        <taxon>Hyphomicrobiales</taxon>
        <taxon>Aestuariivirgaceae</taxon>
        <taxon>Taklimakanibacter</taxon>
    </lineage>
</organism>
<comment type="caution">
    <text evidence="1">The sequence shown here is derived from an EMBL/GenBank/DDBJ whole genome shotgun (WGS) entry which is preliminary data.</text>
</comment>
<gene>
    <name evidence="1" type="ORF">JHL16_12295</name>
</gene>
<keyword evidence="1" id="KW-0560">Oxidoreductase</keyword>
<protein>
    <submittedName>
        <fullName evidence="1">Antibiotic biosynthesis monooxygenase</fullName>
    </submittedName>
</protein>
<keyword evidence="2" id="KW-1185">Reference proteome</keyword>
<name>A0ACC5R3E4_9HYPH</name>
<keyword evidence="1" id="KW-0503">Monooxygenase</keyword>